<protein>
    <submittedName>
        <fullName evidence="2">Uncharacterized protein</fullName>
    </submittedName>
</protein>
<feature type="region of interest" description="Disordered" evidence="1">
    <location>
        <begin position="1"/>
        <end position="45"/>
    </location>
</feature>
<name>A0A7S4CG76_9EUGL</name>
<evidence type="ECO:0000256" key="1">
    <source>
        <dbReference type="SAM" id="MobiDB-lite"/>
    </source>
</evidence>
<sequence length="319" mass="35050">MGQQAAKQAAKEVGKQATKQATKEAANHATQRTMQDFDTTGPGSAVLNAFSQQLKNKQSWGLPAEEFESILDRVKSHGSDDQVKPDPKQKVAHSPGPDAVRDRLKRKLKAREPVSNVQYARKEMPEKPSAEYLAMQQMMRTRAGVAPASANAGAPAAPIKRVSRIPQKQSSVLLSQTELKQSTPKEEAVNPELQEGLRKVGLFKKRPKTVLGKSVTHGILEAVGDGNSMSAAAWFTMLHTRRTEVLSMAEIEERAQPLSQDVVRDVCKYFDAHEVVFFKQLHMDAIAKQSARSSQEVRNTAVLRSGGYNAFATNPLPLE</sequence>
<gene>
    <name evidence="2" type="ORF">EGYM00163_LOCUS7275</name>
</gene>
<evidence type="ECO:0000313" key="2">
    <source>
        <dbReference type="EMBL" id="CAE0796155.1"/>
    </source>
</evidence>
<dbReference type="EMBL" id="HBJA01022683">
    <property type="protein sequence ID" value="CAE0796155.1"/>
    <property type="molecule type" value="Transcribed_RNA"/>
</dbReference>
<dbReference type="AlphaFoldDB" id="A0A7S4CG76"/>
<organism evidence="2">
    <name type="scientific">Eutreptiella gymnastica</name>
    <dbReference type="NCBI Taxonomy" id="73025"/>
    <lineage>
        <taxon>Eukaryota</taxon>
        <taxon>Discoba</taxon>
        <taxon>Euglenozoa</taxon>
        <taxon>Euglenida</taxon>
        <taxon>Spirocuta</taxon>
        <taxon>Euglenophyceae</taxon>
        <taxon>Eutreptiales</taxon>
        <taxon>Eutreptiaceae</taxon>
        <taxon>Eutreptiella</taxon>
    </lineage>
</organism>
<feature type="region of interest" description="Disordered" evidence="1">
    <location>
        <begin position="71"/>
        <end position="118"/>
    </location>
</feature>
<proteinExistence type="predicted"/>
<reference evidence="2" key="1">
    <citation type="submission" date="2021-01" db="EMBL/GenBank/DDBJ databases">
        <authorList>
            <person name="Corre E."/>
            <person name="Pelletier E."/>
            <person name="Niang G."/>
            <person name="Scheremetjew M."/>
            <person name="Finn R."/>
            <person name="Kale V."/>
            <person name="Holt S."/>
            <person name="Cochrane G."/>
            <person name="Meng A."/>
            <person name="Brown T."/>
            <person name="Cohen L."/>
        </authorList>
    </citation>
    <scope>NUCLEOTIDE SEQUENCE</scope>
    <source>
        <strain evidence="2">CCMP1594</strain>
    </source>
</reference>
<feature type="compositionally biased region" description="Polar residues" evidence="1">
    <location>
        <begin position="28"/>
        <end position="42"/>
    </location>
</feature>
<accession>A0A7S4CG76</accession>
<feature type="compositionally biased region" description="Basic and acidic residues" evidence="1">
    <location>
        <begin position="71"/>
        <end position="89"/>
    </location>
</feature>